<feature type="domain" description="DUF1553" evidence="2">
    <location>
        <begin position="677"/>
        <end position="926"/>
    </location>
</feature>
<sequence>MLTRLALPIGFLALSAVQGSLSNGAGPDDEPLDFSRDVQPILSRSCFVCHGPDEATREADLRLDLPEMAAPEFGIVTPGAPDESELVYRLTEAAGGDRMPPAGHGEPLDADEIALIRRWIAEGATFDEHWSFRGVGTPAAPTVQNPAWVRNPIDAFVLARLEREGLAPSPEADRATLLRRLSFDLTGMPPTPDQVAAFTADERPEAYDELVDRLLASDAYAERMTLAWMDAARYGDTSVHHADGPRDMWPWRDWVIAAYRENMPFDQFTVEQLAGDLLPDPTRDQLIASGFHRNSPTSDEGGAIDEELRVKYMVDRVMTTSNVWLGLSMECAQCHDHKYDPVSQTDYYRFYAYFNQSVEPGFQTRNGNQAPIVQVPTAEQADALANVREEIAARDAFFRTAAAPRDELDAWIESQRAELLAQVPPTLGDWYQLGPFTAANKAAAYSTDWGPEVAGVDVTAEQGGRTWVARSGDRDGTPHQLTATDNSAIYLARTVTSERAQSVAISLGSDDSIVVFLDGTRVFANDVGRGVAPDQDRAVLDLPAGESQLLLKIVNGGGAMGYYFRLEGSGLPDAVQSALLVPAEERDVAADTVLRDHFVRTVWSEGIAVVTEREAAAAREMELAARIPTVMVMEDLAGGRQTYVLDRGQYDAPIAARPVEPGVLEHVHPLAADAPANRLGLALWLTDPEHPLTARVAVNRYWAMLFGRGLVPTVMDFGSQGARPSHPELLDWLARDFATSGWDVKRALKQIVTSATYRQSSRTNAALAELDPENELLARASRFRLHGEFLRDQALAASGLLVERVGGPGVRPYQPDGLWNEVSLDGTLRFVRDSGEALYRKSLYTYWKRSAPMPSLSIFGTPIRDTCVIERQRTNTPLQALVTLNDVQFVEAARHLAERMMEGAADFDARLDLGFVLCTARPADELRRGVCRGVFDAQLADFREDLEAARALLAVGDSPSDPAHDEAELASWTVIASLLLNLDETLTRE</sequence>
<dbReference type="EMBL" id="CP036290">
    <property type="protein sequence ID" value="QDU83970.1"/>
    <property type="molecule type" value="Genomic_DNA"/>
</dbReference>
<dbReference type="SUPFAM" id="SSF46626">
    <property type="entry name" value="Cytochrome c"/>
    <property type="match status" value="1"/>
</dbReference>
<dbReference type="PANTHER" id="PTHR35889">
    <property type="entry name" value="CYCLOINULO-OLIGOSACCHARIDE FRUCTANOTRANSFERASE-RELATED"/>
    <property type="match status" value="1"/>
</dbReference>
<protein>
    <submittedName>
        <fullName evidence="4">Planctomycete cytochrome C</fullName>
    </submittedName>
</protein>
<organism evidence="4 5">
    <name type="scientific">Rohdeia mirabilis</name>
    <dbReference type="NCBI Taxonomy" id="2528008"/>
    <lineage>
        <taxon>Bacteria</taxon>
        <taxon>Pseudomonadati</taxon>
        <taxon>Planctomycetota</taxon>
        <taxon>Planctomycetia</taxon>
        <taxon>Planctomycetia incertae sedis</taxon>
        <taxon>Rohdeia</taxon>
    </lineage>
</organism>
<dbReference type="InterPro" id="IPR011444">
    <property type="entry name" value="DUF1549"/>
</dbReference>
<accession>A0A518CXM4</accession>
<evidence type="ECO:0000259" key="1">
    <source>
        <dbReference type="Pfam" id="PF07583"/>
    </source>
</evidence>
<dbReference type="RefSeq" id="WP_145184649.1">
    <property type="nucleotide sequence ID" value="NZ_CP036290.1"/>
</dbReference>
<dbReference type="Pfam" id="PF07583">
    <property type="entry name" value="PSCyt2"/>
    <property type="match status" value="1"/>
</dbReference>
<evidence type="ECO:0000313" key="4">
    <source>
        <dbReference type="EMBL" id="QDU83970.1"/>
    </source>
</evidence>
<dbReference type="OrthoDB" id="127107at2"/>
<evidence type="ECO:0000313" key="5">
    <source>
        <dbReference type="Proteomes" id="UP000319342"/>
    </source>
</evidence>
<evidence type="ECO:0000259" key="2">
    <source>
        <dbReference type="Pfam" id="PF07587"/>
    </source>
</evidence>
<dbReference type="GO" id="GO:0009055">
    <property type="term" value="F:electron transfer activity"/>
    <property type="evidence" value="ECO:0007669"/>
    <property type="project" value="InterPro"/>
</dbReference>
<dbReference type="InterPro" id="IPR036909">
    <property type="entry name" value="Cyt_c-like_dom_sf"/>
</dbReference>
<name>A0A518CXM4_9BACT</name>
<feature type="domain" description="Cytochrome C Planctomycete-type" evidence="3">
    <location>
        <begin position="46"/>
        <end position="103"/>
    </location>
</feature>
<gene>
    <name evidence="4" type="ORF">Pla163_10710</name>
</gene>
<dbReference type="Pfam" id="PF07635">
    <property type="entry name" value="PSCyt1"/>
    <property type="match status" value="1"/>
</dbReference>
<dbReference type="AlphaFoldDB" id="A0A518CXM4"/>
<dbReference type="InterPro" id="IPR011429">
    <property type="entry name" value="Cyt_c_Planctomycete-type"/>
</dbReference>
<dbReference type="Proteomes" id="UP000319342">
    <property type="component" value="Chromosome"/>
</dbReference>
<evidence type="ECO:0000259" key="3">
    <source>
        <dbReference type="Pfam" id="PF07635"/>
    </source>
</evidence>
<dbReference type="GO" id="GO:0020037">
    <property type="term" value="F:heme binding"/>
    <property type="evidence" value="ECO:0007669"/>
    <property type="project" value="InterPro"/>
</dbReference>
<reference evidence="4 5" key="1">
    <citation type="submission" date="2019-02" db="EMBL/GenBank/DDBJ databases">
        <title>Deep-cultivation of Planctomycetes and their phenomic and genomic characterization uncovers novel biology.</title>
        <authorList>
            <person name="Wiegand S."/>
            <person name="Jogler M."/>
            <person name="Boedeker C."/>
            <person name="Pinto D."/>
            <person name="Vollmers J."/>
            <person name="Rivas-Marin E."/>
            <person name="Kohn T."/>
            <person name="Peeters S.H."/>
            <person name="Heuer A."/>
            <person name="Rast P."/>
            <person name="Oberbeckmann S."/>
            <person name="Bunk B."/>
            <person name="Jeske O."/>
            <person name="Meyerdierks A."/>
            <person name="Storesund J.E."/>
            <person name="Kallscheuer N."/>
            <person name="Luecker S."/>
            <person name="Lage O.M."/>
            <person name="Pohl T."/>
            <person name="Merkel B.J."/>
            <person name="Hornburger P."/>
            <person name="Mueller R.-W."/>
            <person name="Bruemmer F."/>
            <person name="Labrenz M."/>
            <person name="Spormann A.M."/>
            <person name="Op den Camp H."/>
            <person name="Overmann J."/>
            <person name="Amann R."/>
            <person name="Jetten M.S.M."/>
            <person name="Mascher T."/>
            <person name="Medema M.H."/>
            <person name="Devos D.P."/>
            <person name="Kaster A.-K."/>
            <person name="Ovreas L."/>
            <person name="Rohde M."/>
            <person name="Galperin M.Y."/>
            <person name="Jogler C."/>
        </authorList>
    </citation>
    <scope>NUCLEOTIDE SEQUENCE [LARGE SCALE GENOMIC DNA]</scope>
    <source>
        <strain evidence="4 5">Pla163</strain>
    </source>
</reference>
<dbReference type="PANTHER" id="PTHR35889:SF3">
    <property type="entry name" value="F-BOX DOMAIN-CONTAINING PROTEIN"/>
    <property type="match status" value="1"/>
</dbReference>
<dbReference type="Pfam" id="PF07587">
    <property type="entry name" value="PSD1"/>
    <property type="match status" value="1"/>
</dbReference>
<proteinExistence type="predicted"/>
<feature type="domain" description="DUF1549" evidence="1">
    <location>
        <begin position="152"/>
        <end position="357"/>
    </location>
</feature>
<dbReference type="InterPro" id="IPR022655">
    <property type="entry name" value="DUF1553"/>
</dbReference>
<keyword evidence="5" id="KW-1185">Reference proteome</keyword>